<sequence>MNVVLLTVILQGEQALGMR</sequence>
<dbReference type="AlphaFoldDB" id="A0A2P2MWV4"/>
<protein>
    <submittedName>
        <fullName evidence="1">Uncharacterized protein MANES_11G033500</fullName>
    </submittedName>
</protein>
<organism evidence="1">
    <name type="scientific">Rhizophora mucronata</name>
    <name type="common">Asiatic mangrove</name>
    <dbReference type="NCBI Taxonomy" id="61149"/>
    <lineage>
        <taxon>Eukaryota</taxon>
        <taxon>Viridiplantae</taxon>
        <taxon>Streptophyta</taxon>
        <taxon>Embryophyta</taxon>
        <taxon>Tracheophyta</taxon>
        <taxon>Spermatophyta</taxon>
        <taxon>Magnoliopsida</taxon>
        <taxon>eudicotyledons</taxon>
        <taxon>Gunneridae</taxon>
        <taxon>Pentapetalae</taxon>
        <taxon>rosids</taxon>
        <taxon>fabids</taxon>
        <taxon>Malpighiales</taxon>
        <taxon>Rhizophoraceae</taxon>
        <taxon>Rhizophora</taxon>
    </lineage>
</organism>
<evidence type="ECO:0000313" key="1">
    <source>
        <dbReference type="EMBL" id="MBX34706.1"/>
    </source>
</evidence>
<name>A0A2P2MWV4_RHIMU</name>
<proteinExistence type="predicted"/>
<reference evidence="1" key="1">
    <citation type="submission" date="2018-02" db="EMBL/GenBank/DDBJ databases">
        <title>Rhizophora mucronata_Transcriptome.</title>
        <authorList>
            <person name="Meera S.P."/>
            <person name="Sreeshan A."/>
            <person name="Augustine A."/>
        </authorList>
    </citation>
    <scope>NUCLEOTIDE SEQUENCE</scope>
    <source>
        <tissue evidence="1">Leaf</tissue>
    </source>
</reference>
<dbReference type="EMBL" id="GGEC01054222">
    <property type="protein sequence ID" value="MBX34706.1"/>
    <property type="molecule type" value="Transcribed_RNA"/>
</dbReference>
<accession>A0A2P2MWV4</accession>